<dbReference type="GeneID" id="97382118"/>
<dbReference type="Pfam" id="PF01841">
    <property type="entry name" value="Transglut_core"/>
    <property type="match status" value="1"/>
</dbReference>
<reference evidence="3 4" key="1">
    <citation type="submission" date="2019-03" db="EMBL/GenBank/DDBJ databases">
        <title>Genomic Encyclopedia of Type Strains, Phase IV (KMG-IV): sequencing the most valuable type-strain genomes for metagenomic binning, comparative biology and taxonomic classification.</title>
        <authorList>
            <person name="Goeker M."/>
        </authorList>
    </citation>
    <scope>NUCLEOTIDE SEQUENCE [LARGE SCALE GENOMIC DNA]</scope>
    <source>
        <strain evidence="3 4">DSM 100451</strain>
    </source>
</reference>
<dbReference type="SUPFAM" id="SSF54001">
    <property type="entry name" value="Cysteine proteinases"/>
    <property type="match status" value="1"/>
</dbReference>
<dbReference type="RefSeq" id="WP_058962618.1">
    <property type="nucleotide sequence ID" value="NZ_CABKVM010000010.1"/>
</dbReference>
<feature type="chain" id="PRO_5020583850" evidence="1">
    <location>
        <begin position="26"/>
        <end position="325"/>
    </location>
</feature>
<dbReference type="SMART" id="SM00460">
    <property type="entry name" value="TGc"/>
    <property type="match status" value="1"/>
</dbReference>
<keyword evidence="1" id="KW-0732">Signal</keyword>
<evidence type="ECO:0000313" key="3">
    <source>
        <dbReference type="EMBL" id="TCL53861.1"/>
    </source>
</evidence>
<dbReference type="Gene3D" id="3.10.620.30">
    <property type="match status" value="1"/>
</dbReference>
<organism evidence="3 4">
    <name type="scientific">Allofournierella massiliensis</name>
    <dbReference type="NCBI Taxonomy" id="1650663"/>
    <lineage>
        <taxon>Bacteria</taxon>
        <taxon>Bacillati</taxon>
        <taxon>Bacillota</taxon>
        <taxon>Clostridia</taxon>
        <taxon>Eubacteriales</taxon>
        <taxon>Oscillospiraceae</taxon>
        <taxon>Allofournierella</taxon>
    </lineage>
</organism>
<evidence type="ECO:0000259" key="2">
    <source>
        <dbReference type="SMART" id="SM00460"/>
    </source>
</evidence>
<dbReference type="OrthoDB" id="1817605at2"/>
<evidence type="ECO:0000313" key="4">
    <source>
        <dbReference type="Proteomes" id="UP000295184"/>
    </source>
</evidence>
<dbReference type="STRING" id="1650663.GCA_001486665_00076"/>
<dbReference type="AlphaFoldDB" id="A0A4R1QM64"/>
<dbReference type="InterPro" id="IPR038765">
    <property type="entry name" value="Papain-like_cys_pep_sf"/>
</dbReference>
<sequence>MKLPKRCRLAAAALALTLCAGCGSAPPSQQIESIAQNAAPSAAAPVQSEGGGFVAPEPLTATFDEAAAQTDNDVLWDTSHLAQGYVAVRTSQPGKIKFLLTYQGDTGGVPSQYSYLMPADGSPAIIPLQLGSGDYELAVCQNISGDKYAYLSRQTVTAALEDDFAPFLRPSIYIPYTPDSACVAKASELTAGAADTVDAVGRIYDYIVTNIDYDTPKAESIGTDYYPDPDETLATGKGICVDYAALAAAMLRSQGIPTKLITGYVAPNDLYHAWNMIWLEETGWITVEFEVKPGVWNRVDTTFAAGGAGSQYIGDGSNYTDFRTY</sequence>
<feature type="signal peptide" evidence="1">
    <location>
        <begin position="1"/>
        <end position="25"/>
    </location>
</feature>
<comment type="caution">
    <text evidence="3">The sequence shown here is derived from an EMBL/GenBank/DDBJ whole genome shotgun (WGS) entry which is preliminary data.</text>
</comment>
<dbReference type="PANTHER" id="PTHR33490:SF6">
    <property type="entry name" value="SLL1049 PROTEIN"/>
    <property type="match status" value="1"/>
</dbReference>
<evidence type="ECO:0000256" key="1">
    <source>
        <dbReference type="SAM" id="SignalP"/>
    </source>
</evidence>
<dbReference type="InterPro" id="IPR002931">
    <property type="entry name" value="Transglutaminase-like"/>
</dbReference>
<dbReference type="EMBL" id="SLUM01000026">
    <property type="protein sequence ID" value="TCL53861.1"/>
    <property type="molecule type" value="Genomic_DNA"/>
</dbReference>
<name>A0A4R1QM64_9FIRM</name>
<accession>A0A4R1QM64</accession>
<dbReference type="PANTHER" id="PTHR33490">
    <property type="entry name" value="BLR5614 PROTEIN-RELATED"/>
    <property type="match status" value="1"/>
</dbReference>
<gene>
    <name evidence="3" type="ORF">EDD77_12635</name>
</gene>
<proteinExistence type="predicted"/>
<protein>
    <submittedName>
        <fullName evidence="3">Transglutaminase superfamily protein</fullName>
    </submittedName>
</protein>
<feature type="domain" description="Transglutaminase-like" evidence="2">
    <location>
        <begin position="232"/>
        <end position="291"/>
    </location>
</feature>
<dbReference type="Proteomes" id="UP000295184">
    <property type="component" value="Unassembled WGS sequence"/>
</dbReference>